<sequence>MSSDFWCVFGCSTLVCAAVVVPSLSVASLDKDLDCPQNLWTWIIICNIFLILLTIIPPLLLLGFSDHLYVSFIGTFFISSFLLIWSIIGFVWASKNGVKNECGRLFGITIADGVISLVFSSLLSFCFFFIAACLGPGMSGLGH</sequence>
<accession>A0A9Q0R8Z9</accession>
<keyword evidence="1" id="KW-0812">Transmembrane</keyword>
<feature type="transmembrane region" description="Helical" evidence="1">
    <location>
        <begin position="39"/>
        <end position="62"/>
    </location>
</feature>
<organism evidence="2 3">
    <name type="scientific">Anaeramoeba ignava</name>
    <name type="common">Anaerobic marine amoeba</name>
    <dbReference type="NCBI Taxonomy" id="1746090"/>
    <lineage>
        <taxon>Eukaryota</taxon>
        <taxon>Metamonada</taxon>
        <taxon>Anaeramoebidae</taxon>
        <taxon>Anaeramoeba</taxon>
    </lineage>
</organism>
<feature type="transmembrane region" description="Helical" evidence="1">
    <location>
        <begin position="6"/>
        <end position="27"/>
    </location>
</feature>
<dbReference type="AlphaFoldDB" id="A0A9Q0R8Z9"/>
<reference evidence="2" key="1">
    <citation type="submission" date="2022-10" db="EMBL/GenBank/DDBJ databases">
        <title>Novel sulphate-reducing endosymbionts in the free-living metamonad Anaeramoeba.</title>
        <authorList>
            <person name="Jerlstrom-Hultqvist J."/>
            <person name="Cepicka I."/>
            <person name="Gallot-Lavallee L."/>
            <person name="Salas-Leiva D."/>
            <person name="Curtis B.A."/>
            <person name="Zahonova K."/>
            <person name="Pipaliya S."/>
            <person name="Dacks J."/>
            <person name="Roger A.J."/>
        </authorList>
    </citation>
    <scope>NUCLEOTIDE SEQUENCE</scope>
    <source>
        <strain evidence="2">BMAN</strain>
    </source>
</reference>
<dbReference type="EMBL" id="JAPDFW010000087">
    <property type="protein sequence ID" value="KAJ5071592.1"/>
    <property type="molecule type" value="Genomic_DNA"/>
</dbReference>
<gene>
    <name evidence="2" type="ORF">M0811_10224</name>
</gene>
<name>A0A9Q0R8Z9_ANAIG</name>
<protein>
    <submittedName>
        <fullName evidence="2">Uncharacterized protein</fullName>
    </submittedName>
</protein>
<keyword evidence="1" id="KW-0472">Membrane</keyword>
<comment type="caution">
    <text evidence="2">The sequence shown here is derived from an EMBL/GenBank/DDBJ whole genome shotgun (WGS) entry which is preliminary data.</text>
</comment>
<feature type="transmembrane region" description="Helical" evidence="1">
    <location>
        <begin position="68"/>
        <end position="93"/>
    </location>
</feature>
<keyword evidence="3" id="KW-1185">Reference proteome</keyword>
<evidence type="ECO:0000313" key="2">
    <source>
        <dbReference type="EMBL" id="KAJ5071592.1"/>
    </source>
</evidence>
<dbReference type="Proteomes" id="UP001149090">
    <property type="component" value="Unassembled WGS sequence"/>
</dbReference>
<proteinExistence type="predicted"/>
<evidence type="ECO:0000313" key="3">
    <source>
        <dbReference type="Proteomes" id="UP001149090"/>
    </source>
</evidence>
<evidence type="ECO:0000256" key="1">
    <source>
        <dbReference type="SAM" id="Phobius"/>
    </source>
</evidence>
<keyword evidence="1" id="KW-1133">Transmembrane helix</keyword>
<feature type="transmembrane region" description="Helical" evidence="1">
    <location>
        <begin position="105"/>
        <end position="131"/>
    </location>
</feature>